<dbReference type="Gene3D" id="3.30.1330.30">
    <property type="match status" value="1"/>
</dbReference>
<comment type="caution">
    <text evidence="2">The sequence shown here is derived from an EMBL/GenBank/DDBJ whole genome shotgun (WGS) entry which is preliminary data.</text>
</comment>
<protein>
    <submittedName>
        <fullName evidence="2">DUF448 domain-containing protein</fullName>
    </submittedName>
</protein>
<dbReference type="RefSeq" id="WP_380860172.1">
    <property type="nucleotide sequence ID" value="NZ_JBHRXV010000007.1"/>
</dbReference>
<organism evidence="2 3">
    <name type="scientific">Sphingoaurantiacus capsulatus</name>
    <dbReference type="NCBI Taxonomy" id="1771310"/>
    <lineage>
        <taxon>Bacteria</taxon>
        <taxon>Pseudomonadati</taxon>
        <taxon>Pseudomonadota</taxon>
        <taxon>Alphaproteobacteria</taxon>
        <taxon>Sphingomonadales</taxon>
        <taxon>Sphingosinicellaceae</taxon>
        <taxon>Sphingoaurantiacus</taxon>
    </lineage>
</organism>
<dbReference type="SUPFAM" id="SSF55315">
    <property type="entry name" value="L30e-like"/>
    <property type="match status" value="1"/>
</dbReference>
<dbReference type="InterPro" id="IPR035931">
    <property type="entry name" value="YlxR-like_sf"/>
</dbReference>
<dbReference type="Gene3D" id="3.30.1230.10">
    <property type="entry name" value="YlxR-like"/>
    <property type="match status" value="1"/>
</dbReference>
<evidence type="ECO:0000313" key="3">
    <source>
        <dbReference type="Proteomes" id="UP001595615"/>
    </source>
</evidence>
<keyword evidence="3" id="KW-1185">Reference proteome</keyword>
<dbReference type="InterPro" id="IPR037465">
    <property type="entry name" value="YlxR"/>
</dbReference>
<dbReference type="SUPFAM" id="SSF64376">
    <property type="entry name" value="YlxR-like"/>
    <property type="match status" value="1"/>
</dbReference>
<dbReference type="PANTHER" id="PTHR34215:SF1">
    <property type="entry name" value="YLXR DOMAIN-CONTAINING PROTEIN"/>
    <property type="match status" value="1"/>
</dbReference>
<dbReference type="PANTHER" id="PTHR34215">
    <property type="entry name" value="BLL0784 PROTEIN"/>
    <property type="match status" value="1"/>
</dbReference>
<dbReference type="InterPro" id="IPR029064">
    <property type="entry name" value="Ribosomal_eL30-like_sf"/>
</dbReference>
<accession>A0ABV7XDM6</accession>
<name>A0ABV7XDM6_9SPHN</name>
<dbReference type="EMBL" id="JBHRXV010000007">
    <property type="protein sequence ID" value="MFC3712724.1"/>
    <property type="molecule type" value="Genomic_DNA"/>
</dbReference>
<dbReference type="Proteomes" id="UP001595615">
    <property type="component" value="Unassembled WGS sequence"/>
</dbReference>
<dbReference type="Pfam" id="PF04296">
    <property type="entry name" value="YlxR"/>
    <property type="match status" value="1"/>
</dbReference>
<feature type="domain" description="YlxR" evidence="1">
    <location>
        <begin position="9"/>
        <end position="89"/>
    </location>
</feature>
<dbReference type="InterPro" id="IPR007393">
    <property type="entry name" value="YlxR_dom"/>
</dbReference>
<evidence type="ECO:0000259" key="1">
    <source>
        <dbReference type="Pfam" id="PF04296"/>
    </source>
</evidence>
<reference evidence="3" key="1">
    <citation type="journal article" date="2019" name="Int. J. Syst. Evol. Microbiol.">
        <title>The Global Catalogue of Microorganisms (GCM) 10K type strain sequencing project: providing services to taxonomists for standard genome sequencing and annotation.</title>
        <authorList>
            <consortium name="The Broad Institute Genomics Platform"/>
            <consortium name="The Broad Institute Genome Sequencing Center for Infectious Disease"/>
            <person name="Wu L."/>
            <person name="Ma J."/>
        </authorList>
    </citation>
    <scope>NUCLEOTIDE SEQUENCE [LARGE SCALE GENOMIC DNA]</scope>
    <source>
        <strain evidence="3">KCTC 42644</strain>
    </source>
</reference>
<evidence type="ECO:0000313" key="2">
    <source>
        <dbReference type="EMBL" id="MFC3712724.1"/>
    </source>
</evidence>
<gene>
    <name evidence="2" type="ORF">ACFOMD_09095</name>
</gene>
<sequence>MPEHETPERKCILSAEHGARDDLIRLALGPDGDVLPDLGAKAPGRGAWVTPDRRLIEAAVAKGKLRGALLRAFKGATIKVPDDLVQRIEAGLQRRALDRLGLELRTGNLMLGSDRILDKIRAGRVHLLLHAADASADGRGKLDQKLRVSEMGESVVLPVGRSELSVALGRENVVHAALCDRAAATRVAAAVSRWRAFCGTNDDGADGEHGSAAER</sequence>
<proteinExistence type="predicted"/>